<feature type="compositionally biased region" description="Polar residues" evidence="1">
    <location>
        <begin position="834"/>
        <end position="846"/>
    </location>
</feature>
<feature type="region of interest" description="Disordered" evidence="1">
    <location>
        <begin position="1"/>
        <end position="79"/>
    </location>
</feature>
<name>A0AA38IBM6_9CUCU</name>
<feature type="region of interest" description="Disordered" evidence="1">
    <location>
        <begin position="1649"/>
        <end position="1674"/>
    </location>
</feature>
<accession>A0AA38IBM6</accession>
<comment type="caution">
    <text evidence="2">The sequence shown here is derived from an EMBL/GenBank/DDBJ whole genome shotgun (WGS) entry which is preliminary data.</text>
</comment>
<feature type="compositionally biased region" description="Basic and acidic residues" evidence="1">
    <location>
        <begin position="1113"/>
        <end position="1133"/>
    </location>
</feature>
<feature type="compositionally biased region" description="Basic and acidic residues" evidence="1">
    <location>
        <begin position="1370"/>
        <end position="1393"/>
    </location>
</feature>
<organism evidence="2 3">
    <name type="scientific">Zophobas morio</name>
    <dbReference type="NCBI Taxonomy" id="2755281"/>
    <lineage>
        <taxon>Eukaryota</taxon>
        <taxon>Metazoa</taxon>
        <taxon>Ecdysozoa</taxon>
        <taxon>Arthropoda</taxon>
        <taxon>Hexapoda</taxon>
        <taxon>Insecta</taxon>
        <taxon>Pterygota</taxon>
        <taxon>Neoptera</taxon>
        <taxon>Endopterygota</taxon>
        <taxon>Coleoptera</taxon>
        <taxon>Polyphaga</taxon>
        <taxon>Cucujiformia</taxon>
        <taxon>Tenebrionidae</taxon>
        <taxon>Zophobas</taxon>
    </lineage>
</organism>
<feature type="region of interest" description="Disordered" evidence="1">
    <location>
        <begin position="1195"/>
        <end position="1295"/>
    </location>
</feature>
<feature type="region of interest" description="Disordered" evidence="1">
    <location>
        <begin position="517"/>
        <end position="553"/>
    </location>
</feature>
<feature type="compositionally biased region" description="Acidic residues" evidence="1">
    <location>
        <begin position="626"/>
        <end position="639"/>
    </location>
</feature>
<protein>
    <submittedName>
        <fullName evidence="2">Uncharacterized protein</fullName>
    </submittedName>
</protein>
<evidence type="ECO:0000313" key="2">
    <source>
        <dbReference type="EMBL" id="KAJ3652471.1"/>
    </source>
</evidence>
<reference evidence="2" key="1">
    <citation type="journal article" date="2023" name="G3 (Bethesda)">
        <title>Whole genome assemblies of Zophobas morio and Tenebrio molitor.</title>
        <authorList>
            <person name="Kaur S."/>
            <person name="Stinson S.A."/>
            <person name="diCenzo G.C."/>
        </authorList>
    </citation>
    <scope>NUCLEOTIDE SEQUENCE</scope>
    <source>
        <strain evidence="2">QUZm001</strain>
    </source>
</reference>
<feature type="compositionally biased region" description="Basic and acidic residues" evidence="1">
    <location>
        <begin position="1055"/>
        <end position="1078"/>
    </location>
</feature>
<keyword evidence="3" id="KW-1185">Reference proteome</keyword>
<feature type="region of interest" description="Disordered" evidence="1">
    <location>
        <begin position="898"/>
        <end position="1153"/>
    </location>
</feature>
<feature type="compositionally biased region" description="Basic and acidic residues" evidence="1">
    <location>
        <begin position="1258"/>
        <end position="1287"/>
    </location>
</feature>
<proteinExistence type="predicted"/>
<feature type="compositionally biased region" description="Basic and acidic residues" evidence="1">
    <location>
        <begin position="812"/>
        <end position="821"/>
    </location>
</feature>
<sequence>MQHAGLQYGQGAANSHQSPPFAHADISQTNGGNTTSSLRQFRKKDGTDKNSSTDLNTSVESSHIARVPPHNHYPARPNDYYRYQHQYPDYSLPYKETPAQVKYSEIAETPPQSIQHVDHIPAALQKHKEVHKDFMDMCNISQQTHMKQNYPDNLTRQQSYPPDAASVHHQYLHKEPQVHPGYKPESQYQQYPQIPKYNMPSQCRKYPPPPPENDFLAKLQRINPSMARSIMSDHHIRESQTTYPSMDQNRMYSQNQRYYPTHLQNNLSYNYQPYNYPSSCNYKHPEYPRSNQMGVTGTQYPSLNPHTERSISPRNVHMMNYGTSPQKISPNYSQYTPPEYAQHYQHRRTSIPQDYYQQTCRTNPYMAGHQISPEPADNRTASGGLRHYIENWAEEEGADITPIFKENIRIHNNESSSNEQVFVINSSDIPQCLENVSLVPTENGQYIIKTGALDNSVVKIKETTETNGERTVNVQIVEAGQKPDCMLAEEAEKTTIEATPTVPYHENQNEKVCDEITKSSQPVEEQQEIQKETTHPSEEIQEKNDESSAETSVIVSNEVSVIKDMPLIDEEQAKIDAERGKSEEEHSNAEKEEEKQQEKQQETQSKAETVPDVAFDDTTDNKDETTNQEETEEDKEVPEESVLTSTTKRTQRIFSVDDIINNIGSSPTETRRNSLQFVPKGTEEEVTEESVTNDKVNDEEVVNDEMEYRNAISVDDDSVILEIGGAWVQLNIDHLNGTKVLRVLPLSESLVIDVNRNDPASEETGLTTTEESSQNPETTSETVQNIDPLDENEATDLAKNLDEENQLIELSEKLDDEHTTQQKEVAPSEESSPKTDPSQSNVQQSAESEEILPKKVAENLETDVHLEEISSSVYQSEIVIGEEILENEVFLDLTHDATTQNASTETTVHNPTVVKEDTKSSTVVEEEDTKKIVETNRRRDEKRRSKDGEERRRSSSKKIRTEERKESEDRSKTKKMQKSEENDKVVKKTKTETKRDTSEEPKKKDISSSKKVEKKVTSQTSVNEEDVKKKDKHEEVLRTKKQDKRLTPQNSVDENDVKRKDKDKQEEVSKIKKLERRLTSQTSVNNEEEKKEISESSTKVRKQERKLSLTIRTKQEDETSKLKTIQEESPKSGKKERKLSTSVNTVDDRPTKEKEIYEDTRLIKNERKLPPLENVKDESDDKVVQEVVKPVINEETVTVNTTEKEISERTETKSEGKSLKEKKSISHPIVDENNQKPTDPHQTEPTGEEITNPPTPIEEIKLVEDNKKDEKPEETIEYHKESQEVVKEGTPPNSADVVRLAEEMIARRQLEETKEAEKLPTKAAKKLYVNNSPLISNVAKEIKLKAEETAKPKKTISKLEETVNKIKSLKEKVDKDNGRMKKTSMKDTTERRNPKTPKKVTFNLETVVREISKEEIDRKKLSLEEYNSRKRKAPTHFEPEEEEEMQNKIMEDTVTSTGDVNDEIVEEVELSIENVIKDAELKKSPLKMAPSNWENDTPSPQSPIKDEVMSTTNRKCIIDVNEFNIKPIESVSTPSPVSSSQFSYHSEDDSLQVYKDVVDSKLNSLNIKIPKLSKPKPFDRLTVLLDRFLNKGSLNCEELEEVKKFIEIKRKMLEEKKLTYEVKGERDYKDLKLHFKKVPEKRKKKRFRNLYTEDSSEDSDSSRSEKGVGDYSVYQRDSQGVPKLIFKRKSGLPQPFVKLERSQAVELLAKKRKLY</sequence>
<evidence type="ECO:0000313" key="3">
    <source>
        <dbReference type="Proteomes" id="UP001168821"/>
    </source>
</evidence>
<dbReference type="EMBL" id="JALNTZ010000005">
    <property type="protein sequence ID" value="KAJ3652471.1"/>
    <property type="molecule type" value="Genomic_DNA"/>
</dbReference>
<feature type="compositionally biased region" description="Polar residues" evidence="1">
    <location>
        <begin position="898"/>
        <end position="910"/>
    </location>
</feature>
<feature type="compositionally biased region" description="Low complexity" evidence="1">
    <location>
        <begin position="1243"/>
        <end position="1252"/>
    </location>
</feature>
<feature type="compositionally biased region" description="Basic and acidic residues" evidence="1">
    <location>
        <begin position="1202"/>
        <end position="1242"/>
    </location>
</feature>
<feature type="region of interest" description="Disordered" evidence="1">
    <location>
        <begin position="1488"/>
        <end position="1507"/>
    </location>
</feature>
<feature type="compositionally biased region" description="Basic and acidic residues" evidence="1">
    <location>
        <begin position="577"/>
        <end position="601"/>
    </location>
</feature>
<feature type="compositionally biased region" description="Polar residues" evidence="1">
    <location>
        <begin position="774"/>
        <end position="785"/>
    </location>
</feature>
<feature type="region of interest" description="Disordered" evidence="1">
    <location>
        <begin position="755"/>
        <end position="789"/>
    </location>
</feature>
<gene>
    <name evidence="2" type="ORF">Zmor_018432</name>
</gene>
<feature type="compositionally biased region" description="Polar residues" evidence="1">
    <location>
        <begin position="26"/>
        <end position="39"/>
    </location>
</feature>
<feature type="region of interest" description="Disordered" evidence="1">
    <location>
        <begin position="1370"/>
        <end position="1399"/>
    </location>
</feature>
<feature type="compositionally biased region" description="Polar residues" evidence="1">
    <location>
        <begin position="49"/>
        <end position="61"/>
    </location>
</feature>
<feature type="compositionally biased region" description="Basic and acidic residues" evidence="1">
    <location>
        <begin position="928"/>
        <end position="1016"/>
    </location>
</feature>
<feature type="compositionally biased region" description="Basic and acidic residues" evidence="1">
    <location>
        <begin position="528"/>
        <end position="546"/>
    </location>
</feature>
<dbReference type="Proteomes" id="UP001168821">
    <property type="component" value="Unassembled WGS sequence"/>
</dbReference>
<feature type="compositionally biased region" description="Low complexity" evidence="1">
    <location>
        <begin position="762"/>
        <end position="773"/>
    </location>
</feature>
<evidence type="ECO:0000256" key="1">
    <source>
        <dbReference type="SAM" id="MobiDB-lite"/>
    </source>
</evidence>
<feature type="region of interest" description="Disordered" evidence="1">
    <location>
        <begin position="812"/>
        <end position="855"/>
    </location>
</feature>
<feature type="region of interest" description="Disordered" evidence="1">
    <location>
        <begin position="577"/>
        <end position="648"/>
    </location>
</feature>
<feature type="compositionally biased region" description="Basic and acidic residues" evidence="1">
    <location>
        <begin position="1025"/>
        <end position="1046"/>
    </location>
</feature>